<comment type="caution">
    <text evidence="1">The sequence shown here is derived from an EMBL/GenBank/DDBJ whole genome shotgun (WGS) entry which is preliminary data.</text>
</comment>
<keyword evidence="2" id="KW-1185">Reference proteome</keyword>
<accession>A0A316A8P6</accession>
<organism evidence="1 2">
    <name type="scientific">Quadrisphaera granulorum</name>
    <dbReference type="NCBI Taxonomy" id="317664"/>
    <lineage>
        <taxon>Bacteria</taxon>
        <taxon>Bacillati</taxon>
        <taxon>Actinomycetota</taxon>
        <taxon>Actinomycetes</taxon>
        <taxon>Kineosporiales</taxon>
        <taxon>Kineosporiaceae</taxon>
        <taxon>Quadrisphaera</taxon>
    </lineage>
</organism>
<protein>
    <submittedName>
        <fullName evidence="1">Uncharacterized protein</fullName>
    </submittedName>
</protein>
<dbReference type="AlphaFoldDB" id="A0A316A8P6"/>
<dbReference type="RefSeq" id="WP_109774818.1">
    <property type="nucleotide sequence ID" value="NZ_QGDQ01000014.1"/>
</dbReference>
<sequence length="64" mass="7323">MKLIHRRYCRSGRWRRHLDRLLPWATEGVPLAGSRVLQARRAAAGCGHACIRTHPDDFAFRANA</sequence>
<proteinExistence type="predicted"/>
<dbReference type="OrthoDB" id="9805171at2"/>
<name>A0A316A8P6_9ACTN</name>
<gene>
    <name evidence="1" type="ORF">BXY45_114109</name>
</gene>
<reference evidence="1 2" key="1">
    <citation type="submission" date="2018-03" db="EMBL/GenBank/DDBJ databases">
        <title>Genomic Encyclopedia of Archaeal and Bacterial Type Strains, Phase II (KMG-II): from individual species to whole genera.</title>
        <authorList>
            <person name="Goeker M."/>
        </authorList>
    </citation>
    <scope>NUCLEOTIDE SEQUENCE [LARGE SCALE GENOMIC DNA]</scope>
    <source>
        <strain evidence="1 2">DSM 44889</strain>
    </source>
</reference>
<dbReference type="Proteomes" id="UP000245469">
    <property type="component" value="Unassembled WGS sequence"/>
</dbReference>
<evidence type="ECO:0000313" key="2">
    <source>
        <dbReference type="Proteomes" id="UP000245469"/>
    </source>
</evidence>
<evidence type="ECO:0000313" key="1">
    <source>
        <dbReference type="EMBL" id="PWJ53214.1"/>
    </source>
</evidence>
<dbReference type="EMBL" id="QGDQ01000014">
    <property type="protein sequence ID" value="PWJ53214.1"/>
    <property type="molecule type" value="Genomic_DNA"/>
</dbReference>